<dbReference type="PANTHER" id="PTHR33219">
    <property type="entry name" value="YLMG HOMOLOG PROTEIN 2, CHLOROPLASTIC"/>
    <property type="match status" value="1"/>
</dbReference>
<gene>
    <name evidence="2" type="ORF">METZ01_LOCUS289563</name>
</gene>
<dbReference type="PANTHER" id="PTHR33219:SF14">
    <property type="entry name" value="PROTEIN COFACTOR ASSEMBLY OF COMPLEX C SUBUNIT B CCB3, CHLOROPLASTIC-RELATED"/>
    <property type="match status" value="1"/>
</dbReference>
<keyword evidence="1" id="KW-1133">Transmembrane helix</keyword>
<dbReference type="EMBL" id="UINC01087387">
    <property type="protein sequence ID" value="SVC36709.1"/>
    <property type="molecule type" value="Genomic_DNA"/>
</dbReference>
<organism evidence="2">
    <name type="scientific">marine metagenome</name>
    <dbReference type="NCBI Taxonomy" id="408172"/>
    <lineage>
        <taxon>unclassified sequences</taxon>
        <taxon>metagenomes</taxon>
        <taxon>ecological metagenomes</taxon>
    </lineage>
</organism>
<proteinExistence type="predicted"/>
<keyword evidence="1" id="KW-0812">Transmembrane</keyword>
<dbReference type="AlphaFoldDB" id="A0A382LJ38"/>
<feature type="transmembrane region" description="Helical" evidence="1">
    <location>
        <begin position="12"/>
        <end position="31"/>
    </location>
</feature>
<accession>A0A382LJ38</accession>
<keyword evidence="1" id="KW-0472">Membrane</keyword>
<evidence type="ECO:0008006" key="3">
    <source>
        <dbReference type="Google" id="ProtNLM"/>
    </source>
</evidence>
<protein>
    <recommendedName>
        <fullName evidence="3">YggT family protein</fullName>
    </recommendedName>
</protein>
<dbReference type="Pfam" id="PF02325">
    <property type="entry name" value="CCB3_YggT"/>
    <property type="match status" value="1"/>
</dbReference>
<name>A0A382LJ38_9ZZZZ</name>
<evidence type="ECO:0000256" key="1">
    <source>
        <dbReference type="SAM" id="Phobius"/>
    </source>
</evidence>
<dbReference type="InterPro" id="IPR003425">
    <property type="entry name" value="CCB3/YggT"/>
</dbReference>
<reference evidence="2" key="1">
    <citation type="submission" date="2018-05" db="EMBL/GenBank/DDBJ databases">
        <authorList>
            <person name="Lanie J.A."/>
            <person name="Ng W.-L."/>
            <person name="Kazmierczak K.M."/>
            <person name="Andrzejewski T.M."/>
            <person name="Davidsen T.M."/>
            <person name="Wayne K.J."/>
            <person name="Tettelin H."/>
            <person name="Glass J.I."/>
            <person name="Rusch D."/>
            <person name="Podicherti R."/>
            <person name="Tsui H.-C.T."/>
            <person name="Winkler M.E."/>
        </authorList>
    </citation>
    <scope>NUCLEOTIDE SEQUENCE</scope>
</reference>
<dbReference type="GO" id="GO:0016020">
    <property type="term" value="C:membrane"/>
    <property type="evidence" value="ECO:0007669"/>
    <property type="project" value="InterPro"/>
</dbReference>
<feature type="transmembrane region" description="Helical" evidence="1">
    <location>
        <begin position="68"/>
        <end position="88"/>
    </location>
</feature>
<sequence length="89" mass="9977">MGIQFVGHFLNILATVLYFGILARVLLSWIKVGPDNFLMPFLRLVFAVTEPILGPIRRVLPRTGMFDFSPIVALILLHVVRTVVAKVFA</sequence>
<evidence type="ECO:0000313" key="2">
    <source>
        <dbReference type="EMBL" id="SVC36709.1"/>
    </source>
</evidence>